<reference evidence="3 4" key="1">
    <citation type="submission" date="2021-07" db="EMBL/GenBank/DDBJ databases">
        <title>The Aristolochia fimbriata genome: insights into angiosperm evolution, floral development and chemical biosynthesis.</title>
        <authorList>
            <person name="Jiao Y."/>
        </authorList>
    </citation>
    <scope>NUCLEOTIDE SEQUENCE [LARGE SCALE GENOMIC DNA]</scope>
    <source>
        <strain evidence="3">IBCAS-2021</strain>
        <tissue evidence="3">Leaf</tissue>
    </source>
</reference>
<dbReference type="Proteomes" id="UP000825729">
    <property type="component" value="Unassembled WGS sequence"/>
</dbReference>
<gene>
    <name evidence="3" type="ORF">H6P81_016011</name>
</gene>
<accession>A0AAV7EA09</accession>
<dbReference type="AlphaFoldDB" id="A0AAV7EA09"/>
<name>A0AAV7EA09_ARIFI</name>
<evidence type="ECO:0008006" key="5">
    <source>
        <dbReference type="Google" id="ProtNLM"/>
    </source>
</evidence>
<dbReference type="Pfam" id="PF10273">
    <property type="entry name" value="WGG"/>
    <property type="match status" value="1"/>
</dbReference>
<sequence>MSGGSFSCGGNFKLHKYPSNIGKIEQPKILTKEAVTILGEGISLVVSPWTALRTAIEFEWAGRDSRQKSDQLASDILSWFAQTKETHYIDDLENIIDECLILSFNTEIEDGNVEEIAEKLLIMHEDCLQGNFESIEKLRNSCPVIDENNDDSSDEED</sequence>
<dbReference type="GO" id="GO:0006364">
    <property type="term" value="P:rRNA processing"/>
    <property type="evidence" value="ECO:0007669"/>
    <property type="project" value="UniProtKB-KW"/>
</dbReference>
<evidence type="ECO:0000256" key="2">
    <source>
        <dbReference type="ARBA" id="ARBA00022552"/>
    </source>
</evidence>
<organism evidence="3 4">
    <name type="scientific">Aristolochia fimbriata</name>
    <name type="common">White veined hardy Dutchman's pipe vine</name>
    <dbReference type="NCBI Taxonomy" id="158543"/>
    <lineage>
        <taxon>Eukaryota</taxon>
        <taxon>Viridiplantae</taxon>
        <taxon>Streptophyta</taxon>
        <taxon>Embryophyta</taxon>
        <taxon>Tracheophyta</taxon>
        <taxon>Spermatophyta</taxon>
        <taxon>Magnoliopsida</taxon>
        <taxon>Magnoliidae</taxon>
        <taxon>Piperales</taxon>
        <taxon>Aristolochiaceae</taxon>
        <taxon>Aristolochia</taxon>
    </lineage>
</organism>
<comment type="similarity">
    <text evidence="1">Belongs to the TSR2 family.</text>
</comment>
<evidence type="ECO:0000256" key="1">
    <source>
        <dbReference type="ARBA" id="ARBA00006524"/>
    </source>
</evidence>
<proteinExistence type="inferred from homology"/>
<evidence type="ECO:0000313" key="4">
    <source>
        <dbReference type="Proteomes" id="UP000825729"/>
    </source>
</evidence>
<comment type="caution">
    <text evidence="3">The sequence shown here is derived from an EMBL/GenBank/DDBJ whole genome shotgun (WGS) entry which is preliminary data.</text>
</comment>
<evidence type="ECO:0000313" key="3">
    <source>
        <dbReference type="EMBL" id="KAG9444671.1"/>
    </source>
</evidence>
<dbReference type="PANTHER" id="PTHR21250">
    <property type="entry name" value="PRE-RRNA-PROCESSING PROTEIN TSR2 HOMOLOG"/>
    <property type="match status" value="1"/>
</dbReference>
<protein>
    <recommendedName>
        <fullName evidence="5">Pre-rRNA-processing protein TSR2 homolog</fullName>
    </recommendedName>
</protein>
<keyword evidence="4" id="KW-1185">Reference proteome</keyword>
<dbReference type="InterPro" id="IPR019398">
    <property type="entry name" value="Pre-rRNA_process_TSR2"/>
</dbReference>
<dbReference type="EMBL" id="JAINDJ010000006">
    <property type="protein sequence ID" value="KAG9444671.1"/>
    <property type="molecule type" value="Genomic_DNA"/>
</dbReference>
<keyword evidence="2" id="KW-0698">rRNA processing</keyword>